<evidence type="ECO:0000256" key="1">
    <source>
        <dbReference type="ARBA" id="ARBA00001933"/>
    </source>
</evidence>
<dbReference type="GO" id="GO:0016740">
    <property type="term" value="F:transferase activity"/>
    <property type="evidence" value="ECO:0007669"/>
    <property type="project" value="UniProtKB-KW"/>
</dbReference>
<keyword evidence="7" id="KW-0663">Pyridoxal phosphate</keyword>
<evidence type="ECO:0000259" key="12">
    <source>
        <dbReference type="Pfam" id="PF00266"/>
    </source>
</evidence>
<dbReference type="AlphaFoldDB" id="A0A1D2NF98"/>
<organism evidence="13 14">
    <name type="scientific">Orchesella cincta</name>
    <name type="common">Springtail</name>
    <name type="synonym">Podura cincta</name>
    <dbReference type="NCBI Taxonomy" id="48709"/>
    <lineage>
        <taxon>Eukaryota</taxon>
        <taxon>Metazoa</taxon>
        <taxon>Ecdysozoa</taxon>
        <taxon>Arthropoda</taxon>
        <taxon>Hexapoda</taxon>
        <taxon>Collembola</taxon>
        <taxon>Entomobryomorpha</taxon>
        <taxon>Entomobryoidea</taxon>
        <taxon>Orchesellidae</taxon>
        <taxon>Orchesellinae</taxon>
        <taxon>Orchesella</taxon>
    </lineage>
</organism>
<comment type="function">
    <text evidence="9">Catalyzes the decomposition of L-selenocysteine to L-alanine and elemental selenium.</text>
</comment>
<comment type="caution">
    <text evidence="13">The sequence shown here is derived from an EMBL/GenBank/DDBJ whole genome shotgun (WGS) entry which is preliminary data.</text>
</comment>
<evidence type="ECO:0000256" key="2">
    <source>
        <dbReference type="ARBA" id="ARBA00004514"/>
    </source>
</evidence>
<sequence>MNGSSETSGKAPIYLDYNATTPLDPVVIEEIHKSLVEDWGNPSSSHVLGRQAKAAIERSRIAIARMLNASHEDIVFTSGGTEANNISLLSAIHSTTSADHSKPHVITSNVEHDSIALVLQEQLKRGNIELSLVEVDQNGKLHYDSVLSLIRDATCLISIMHANNESGIIMPIEEVGNKLLAINEERKRKGIRRIVFHCDAAQTIGKIEVDVKKLKVDMLTVVGHKFYAPRIGALYVKDLTNNEFPLRHIFQGGGQERGFRPGTENTPMIVGLGKAAELVYENLKTYTETMQTMRNFLNVQLQDGIPGVGINFSTAAEKLPNTLSICLPEGLTAQTVLNEGCKDKLLASLGAACHSNTEKPSAILLASGLSPAEASRTIRLSVGRTTTVKEIEEAVKVLKKACHGGDS</sequence>
<dbReference type="GO" id="GO:0005829">
    <property type="term" value="C:cytosol"/>
    <property type="evidence" value="ECO:0007669"/>
    <property type="project" value="UniProtKB-SubCell"/>
</dbReference>
<comment type="subcellular location">
    <subcellularLocation>
        <location evidence="2">Cytoplasm</location>
        <location evidence="2">Cytosol</location>
    </subcellularLocation>
</comment>
<evidence type="ECO:0000256" key="3">
    <source>
        <dbReference type="ARBA" id="ARBA00009236"/>
    </source>
</evidence>
<evidence type="ECO:0000313" key="14">
    <source>
        <dbReference type="Proteomes" id="UP000094527"/>
    </source>
</evidence>
<keyword evidence="8 13" id="KW-0456">Lyase</keyword>
<dbReference type="InterPro" id="IPR016454">
    <property type="entry name" value="Cysteine_dSase"/>
</dbReference>
<evidence type="ECO:0000256" key="6">
    <source>
        <dbReference type="ARBA" id="ARBA00022679"/>
    </source>
</evidence>
<comment type="similarity">
    <text evidence="3">Belongs to the class-V pyridoxal-phosphate-dependent aminotransferase family.</text>
</comment>
<accession>A0A1D2NF98</accession>
<dbReference type="PANTHER" id="PTHR11601:SF62">
    <property type="entry name" value="SELENOCYSTEINE LYASE"/>
    <property type="match status" value="1"/>
</dbReference>
<evidence type="ECO:0000256" key="10">
    <source>
        <dbReference type="ARBA" id="ARBA00039054"/>
    </source>
</evidence>
<keyword evidence="14" id="KW-1185">Reference proteome</keyword>
<dbReference type="PANTHER" id="PTHR11601">
    <property type="entry name" value="CYSTEINE DESULFURYLASE FAMILY MEMBER"/>
    <property type="match status" value="1"/>
</dbReference>
<dbReference type="Proteomes" id="UP000094527">
    <property type="component" value="Unassembled WGS sequence"/>
</dbReference>
<dbReference type="InterPro" id="IPR015422">
    <property type="entry name" value="PyrdxlP-dep_Trfase_small"/>
</dbReference>
<keyword evidence="6" id="KW-0808">Transferase</keyword>
<dbReference type="SUPFAM" id="SSF53383">
    <property type="entry name" value="PLP-dependent transferases"/>
    <property type="match status" value="1"/>
</dbReference>
<dbReference type="InterPro" id="IPR015424">
    <property type="entry name" value="PyrdxlP-dep_Trfase"/>
</dbReference>
<evidence type="ECO:0000256" key="8">
    <source>
        <dbReference type="ARBA" id="ARBA00023239"/>
    </source>
</evidence>
<reference evidence="13 14" key="1">
    <citation type="journal article" date="2016" name="Genome Biol. Evol.">
        <title>Gene Family Evolution Reflects Adaptation to Soil Environmental Stressors in the Genome of the Collembolan Orchesella cincta.</title>
        <authorList>
            <person name="Faddeeva-Vakhrusheva A."/>
            <person name="Derks M.F."/>
            <person name="Anvar S.Y."/>
            <person name="Agamennone V."/>
            <person name="Suring W."/>
            <person name="Smit S."/>
            <person name="van Straalen N.M."/>
            <person name="Roelofs D."/>
        </authorList>
    </citation>
    <scope>NUCLEOTIDE SEQUENCE [LARGE SCALE GENOMIC DNA]</scope>
    <source>
        <tissue evidence="13">Mixed pool</tissue>
    </source>
</reference>
<dbReference type="Gene3D" id="3.90.1150.10">
    <property type="entry name" value="Aspartate Aminotransferase, domain 1"/>
    <property type="match status" value="1"/>
</dbReference>
<dbReference type="PIRSF" id="PIRSF005572">
    <property type="entry name" value="NifS"/>
    <property type="match status" value="1"/>
</dbReference>
<proteinExistence type="inferred from homology"/>
<dbReference type="Gene3D" id="3.40.640.10">
    <property type="entry name" value="Type I PLP-dependent aspartate aminotransferase-like (Major domain)"/>
    <property type="match status" value="1"/>
</dbReference>
<evidence type="ECO:0000256" key="4">
    <source>
        <dbReference type="ARBA" id="ARBA00011738"/>
    </source>
</evidence>
<dbReference type="OrthoDB" id="10250117at2759"/>
<dbReference type="EMBL" id="LJIJ01000060">
    <property type="protein sequence ID" value="ODN03902.1"/>
    <property type="molecule type" value="Genomic_DNA"/>
</dbReference>
<evidence type="ECO:0000256" key="11">
    <source>
        <dbReference type="ARBA" id="ARBA00040554"/>
    </source>
</evidence>
<dbReference type="InterPro" id="IPR015421">
    <property type="entry name" value="PyrdxlP-dep_Trfase_major"/>
</dbReference>
<dbReference type="OMA" id="TGHIFDV"/>
<protein>
    <recommendedName>
        <fullName evidence="11">Selenocysteine lyase</fullName>
        <ecNumber evidence="10">4.4.1.16</ecNumber>
    </recommendedName>
</protein>
<dbReference type="GO" id="GO:0009000">
    <property type="term" value="F:selenocysteine lyase activity"/>
    <property type="evidence" value="ECO:0007669"/>
    <property type="project" value="UniProtKB-EC"/>
</dbReference>
<comment type="subunit">
    <text evidence="4">Homodimer.</text>
</comment>
<keyword evidence="5" id="KW-0963">Cytoplasm</keyword>
<dbReference type="EC" id="4.4.1.16" evidence="10"/>
<gene>
    <name evidence="13" type="ORF">Ocin01_02765</name>
</gene>
<comment type="cofactor">
    <cofactor evidence="1">
        <name>pyridoxal 5'-phosphate</name>
        <dbReference type="ChEBI" id="CHEBI:597326"/>
    </cofactor>
</comment>
<dbReference type="Gene3D" id="1.10.260.50">
    <property type="match status" value="1"/>
</dbReference>
<evidence type="ECO:0000256" key="7">
    <source>
        <dbReference type="ARBA" id="ARBA00022898"/>
    </source>
</evidence>
<dbReference type="InterPro" id="IPR000192">
    <property type="entry name" value="Aminotrans_V_dom"/>
</dbReference>
<evidence type="ECO:0000256" key="5">
    <source>
        <dbReference type="ARBA" id="ARBA00022490"/>
    </source>
</evidence>
<dbReference type="STRING" id="48709.A0A1D2NF98"/>
<evidence type="ECO:0000256" key="9">
    <source>
        <dbReference type="ARBA" id="ARBA00037407"/>
    </source>
</evidence>
<name>A0A1D2NF98_ORCCI</name>
<dbReference type="Pfam" id="PF00266">
    <property type="entry name" value="Aminotran_5"/>
    <property type="match status" value="1"/>
</dbReference>
<evidence type="ECO:0000313" key="13">
    <source>
        <dbReference type="EMBL" id="ODN03902.1"/>
    </source>
</evidence>
<feature type="domain" description="Aminotransferase class V" evidence="12">
    <location>
        <begin position="13"/>
        <end position="392"/>
    </location>
</feature>